<evidence type="ECO:0000256" key="2">
    <source>
        <dbReference type="ARBA" id="ARBA00022448"/>
    </source>
</evidence>
<dbReference type="Pfam" id="PF07690">
    <property type="entry name" value="MFS_1"/>
    <property type="match status" value="1"/>
</dbReference>
<evidence type="ECO:0000256" key="6">
    <source>
        <dbReference type="ARBA" id="ARBA00023136"/>
    </source>
</evidence>
<feature type="transmembrane region" description="Helical" evidence="7">
    <location>
        <begin position="331"/>
        <end position="348"/>
    </location>
</feature>
<evidence type="ECO:0000256" key="5">
    <source>
        <dbReference type="ARBA" id="ARBA00022989"/>
    </source>
</evidence>
<dbReference type="InterPro" id="IPR005829">
    <property type="entry name" value="Sugar_transporter_CS"/>
</dbReference>
<dbReference type="InterPro" id="IPR020846">
    <property type="entry name" value="MFS_dom"/>
</dbReference>
<dbReference type="SUPFAM" id="SSF103473">
    <property type="entry name" value="MFS general substrate transporter"/>
    <property type="match status" value="1"/>
</dbReference>
<dbReference type="CDD" id="cd17472">
    <property type="entry name" value="MFS_YajR_like"/>
    <property type="match status" value="1"/>
</dbReference>
<feature type="transmembrane region" description="Helical" evidence="7">
    <location>
        <begin position="135"/>
        <end position="158"/>
    </location>
</feature>
<protein>
    <submittedName>
        <fullName evidence="9">MFS transporter</fullName>
    </submittedName>
</protein>
<feature type="transmembrane region" description="Helical" evidence="7">
    <location>
        <begin position="219"/>
        <end position="238"/>
    </location>
</feature>
<keyword evidence="2" id="KW-0813">Transport</keyword>
<evidence type="ECO:0000259" key="8">
    <source>
        <dbReference type="PROSITE" id="PS50850"/>
    </source>
</evidence>
<feature type="transmembrane region" description="Helical" evidence="7">
    <location>
        <begin position="419"/>
        <end position="438"/>
    </location>
</feature>
<dbReference type="Gene3D" id="1.20.1250.20">
    <property type="entry name" value="MFS general substrate transporter like domains"/>
    <property type="match status" value="1"/>
</dbReference>
<keyword evidence="5 7" id="KW-1133">Transmembrane helix</keyword>
<sequence>MGEFSRVIGSIIGPGGDRHVAIGTRAAAATCRHKPPRGSRLYNAAHAFPEIDTPVSKLSRLERRSALTLACVISLRLFGLFLIMPVFSLYAKTMPGATGFMIGLALGVYGLGQVLLQIPLGLLSDRIGRKPAITLGLLLFALGGLIAAMSHTLTGIAIGRAVQGMGAVAGAGIALAADLTVEENRGKVMGIIGVSIGLAFLLALILGPPLEAIDGLPGLFAATSILALVSLALLWLIVPTPERARAPAAAGFGHVLAMLRDTRMLVLNGSVFFLHALLTASFVGLPLLLAHTLNLPVNRHWELYLPVMVVAALVMGASLRHMREVAQSLRVVMVCVVAIGLALLGFALSGNHLIAFGVAAAVFFSAFNLLEAALPSLVSRLAPAHLRGAAMGAYSTSQFIGAFVGGTFGGIALGRLGASGIFICAAAMTLLWLPLVMAGARRIGADIRAAAVTEAPAL</sequence>
<feature type="transmembrane region" description="Helical" evidence="7">
    <location>
        <begin position="66"/>
        <end position="87"/>
    </location>
</feature>
<evidence type="ECO:0000313" key="9">
    <source>
        <dbReference type="EMBL" id="GAA0254132.1"/>
    </source>
</evidence>
<dbReference type="InterPro" id="IPR036259">
    <property type="entry name" value="MFS_trans_sf"/>
</dbReference>
<dbReference type="PANTHER" id="PTHR23517:SF2">
    <property type="entry name" value="MULTIDRUG RESISTANCE PROTEIN MDTH"/>
    <property type="match status" value="1"/>
</dbReference>
<dbReference type="PROSITE" id="PS50850">
    <property type="entry name" value="MFS"/>
    <property type="match status" value="1"/>
</dbReference>
<keyword evidence="6 7" id="KW-0472">Membrane</keyword>
<evidence type="ECO:0000256" key="1">
    <source>
        <dbReference type="ARBA" id="ARBA00004651"/>
    </source>
</evidence>
<dbReference type="InterPro" id="IPR050171">
    <property type="entry name" value="MFS_Transporters"/>
</dbReference>
<name>A0ABP3E9Q5_9GAMM</name>
<feature type="transmembrane region" description="Helical" evidence="7">
    <location>
        <begin position="188"/>
        <end position="207"/>
    </location>
</feature>
<evidence type="ECO:0000256" key="7">
    <source>
        <dbReference type="SAM" id="Phobius"/>
    </source>
</evidence>
<comment type="caution">
    <text evidence="9">The sequence shown here is derived from an EMBL/GenBank/DDBJ whole genome shotgun (WGS) entry which is preliminary data.</text>
</comment>
<feature type="domain" description="Major facilitator superfamily (MFS) profile" evidence="8">
    <location>
        <begin position="65"/>
        <end position="444"/>
    </location>
</feature>
<keyword evidence="3" id="KW-1003">Cell membrane</keyword>
<dbReference type="Proteomes" id="UP001500657">
    <property type="component" value="Unassembled WGS sequence"/>
</dbReference>
<feature type="transmembrane region" description="Helical" evidence="7">
    <location>
        <begin position="354"/>
        <end position="378"/>
    </location>
</feature>
<keyword evidence="10" id="KW-1185">Reference proteome</keyword>
<evidence type="ECO:0000256" key="4">
    <source>
        <dbReference type="ARBA" id="ARBA00022692"/>
    </source>
</evidence>
<feature type="transmembrane region" description="Helical" evidence="7">
    <location>
        <begin position="164"/>
        <end position="181"/>
    </location>
</feature>
<accession>A0ABP3E9Q5</accession>
<dbReference type="EMBL" id="BAAAFO010000003">
    <property type="protein sequence ID" value="GAA0254132.1"/>
    <property type="molecule type" value="Genomic_DNA"/>
</dbReference>
<proteinExistence type="predicted"/>
<dbReference type="PANTHER" id="PTHR23517">
    <property type="entry name" value="RESISTANCE PROTEIN MDTM, PUTATIVE-RELATED-RELATED"/>
    <property type="match status" value="1"/>
</dbReference>
<evidence type="ECO:0000313" key="10">
    <source>
        <dbReference type="Proteomes" id="UP001500657"/>
    </source>
</evidence>
<comment type="subcellular location">
    <subcellularLocation>
        <location evidence="1">Cell membrane</location>
        <topology evidence="1">Multi-pass membrane protein</topology>
    </subcellularLocation>
</comment>
<feature type="transmembrane region" description="Helical" evidence="7">
    <location>
        <begin position="390"/>
        <end position="413"/>
    </location>
</feature>
<evidence type="ECO:0000256" key="3">
    <source>
        <dbReference type="ARBA" id="ARBA00022475"/>
    </source>
</evidence>
<gene>
    <name evidence="9" type="ORF">GCM10009126_19160</name>
</gene>
<feature type="transmembrane region" description="Helical" evidence="7">
    <location>
        <begin position="265"/>
        <end position="289"/>
    </location>
</feature>
<feature type="transmembrane region" description="Helical" evidence="7">
    <location>
        <begin position="99"/>
        <end position="123"/>
    </location>
</feature>
<feature type="transmembrane region" description="Helical" evidence="7">
    <location>
        <begin position="301"/>
        <end position="319"/>
    </location>
</feature>
<reference evidence="10" key="1">
    <citation type="journal article" date="2019" name="Int. J. Syst. Evol. Microbiol.">
        <title>The Global Catalogue of Microorganisms (GCM) 10K type strain sequencing project: providing services to taxonomists for standard genome sequencing and annotation.</title>
        <authorList>
            <consortium name="The Broad Institute Genomics Platform"/>
            <consortium name="The Broad Institute Genome Sequencing Center for Infectious Disease"/>
            <person name="Wu L."/>
            <person name="Ma J."/>
        </authorList>
    </citation>
    <scope>NUCLEOTIDE SEQUENCE [LARGE SCALE GENOMIC DNA]</scope>
    <source>
        <strain evidence="10">JCM 16242</strain>
    </source>
</reference>
<dbReference type="PROSITE" id="PS00216">
    <property type="entry name" value="SUGAR_TRANSPORT_1"/>
    <property type="match status" value="1"/>
</dbReference>
<organism evidence="9 10">
    <name type="scientific">Rhodanobacter caeni</name>
    <dbReference type="NCBI Taxonomy" id="657654"/>
    <lineage>
        <taxon>Bacteria</taxon>
        <taxon>Pseudomonadati</taxon>
        <taxon>Pseudomonadota</taxon>
        <taxon>Gammaproteobacteria</taxon>
        <taxon>Lysobacterales</taxon>
        <taxon>Rhodanobacteraceae</taxon>
        <taxon>Rhodanobacter</taxon>
    </lineage>
</organism>
<dbReference type="InterPro" id="IPR011701">
    <property type="entry name" value="MFS"/>
</dbReference>
<keyword evidence="4 7" id="KW-0812">Transmembrane</keyword>